<proteinExistence type="predicted"/>
<organism evidence="1">
    <name type="scientific">Arundo donax</name>
    <name type="common">Giant reed</name>
    <name type="synonym">Donax arundinaceus</name>
    <dbReference type="NCBI Taxonomy" id="35708"/>
    <lineage>
        <taxon>Eukaryota</taxon>
        <taxon>Viridiplantae</taxon>
        <taxon>Streptophyta</taxon>
        <taxon>Embryophyta</taxon>
        <taxon>Tracheophyta</taxon>
        <taxon>Spermatophyta</taxon>
        <taxon>Magnoliopsida</taxon>
        <taxon>Liliopsida</taxon>
        <taxon>Poales</taxon>
        <taxon>Poaceae</taxon>
        <taxon>PACMAD clade</taxon>
        <taxon>Arundinoideae</taxon>
        <taxon>Arundineae</taxon>
        <taxon>Arundo</taxon>
    </lineage>
</organism>
<reference evidence="1" key="2">
    <citation type="journal article" date="2015" name="Data Brief">
        <title>Shoot transcriptome of the giant reed, Arundo donax.</title>
        <authorList>
            <person name="Barrero R.A."/>
            <person name="Guerrero F.D."/>
            <person name="Moolhuijzen P."/>
            <person name="Goolsby J.A."/>
            <person name="Tidwell J."/>
            <person name="Bellgard S.E."/>
            <person name="Bellgard M.I."/>
        </authorList>
    </citation>
    <scope>NUCLEOTIDE SEQUENCE</scope>
    <source>
        <tissue evidence="1">Shoot tissue taken approximately 20 cm above the soil surface</tissue>
    </source>
</reference>
<evidence type="ECO:0000313" key="1">
    <source>
        <dbReference type="EMBL" id="JAE15937.1"/>
    </source>
</evidence>
<name>A0A0A9FUJ7_ARUDO</name>
<accession>A0A0A9FUJ7</accession>
<protein>
    <submittedName>
        <fullName evidence="1">Uncharacterized protein</fullName>
    </submittedName>
</protein>
<sequence>MDGDELDHSQLLQLDAIEDNYRLD</sequence>
<dbReference type="EMBL" id="GBRH01181959">
    <property type="protein sequence ID" value="JAE15937.1"/>
    <property type="molecule type" value="Transcribed_RNA"/>
</dbReference>
<dbReference type="AlphaFoldDB" id="A0A0A9FUJ7"/>
<reference evidence="1" key="1">
    <citation type="submission" date="2014-09" db="EMBL/GenBank/DDBJ databases">
        <authorList>
            <person name="Magalhaes I.L.F."/>
            <person name="Oliveira U."/>
            <person name="Santos F.R."/>
            <person name="Vidigal T.H.D.A."/>
            <person name="Brescovit A.D."/>
            <person name="Santos A.J."/>
        </authorList>
    </citation>
    <scope>NUCLEOTIDE SEQUENCE</scope>
    <source>
        <tissue evidence="1">Shoot tissue taken approximately 20 cm above the soil surface</tissue>
    </source>
</reference>